<sequence>MSQINKQASKQKKKNKSNKNLINKLKELVNQLVILPQIHFQIKKYYNQKTKKLFLLQIITQAKCTLVTNCIMNFQIVKIENKNELNQQKNKEIEKKKIEREQKIKNEKQIKQKANIQQRYLYCFKSIYQFQKYYNSKQINCIYVRSNFKFERFVQFYKAKTKIDAP</sequence>
<dbReference type="KEGG" id="tet:TTHERM_000592722"/>
<accession>W7XDE9</accession>
<keyword evidence="1" id="KW-0175">Coiled coil</keyword>
<feature type="coiled-coil region" evidence="1">
    <location>
        <begin position="76"/>
        <end position="110"/>
    </location>
</feature>
<dbReference type="Proteomes" id="UP000009168">
    <property type="component" value="Unassembled WGS sequence"/>
</dbReference>
<evidence type="ECO:0000313" key="3">
    <source>
        <dbReference type="Proteomes" id="UP000009168"/>
    </source>
</evidence>
<proteinExistence type="predicted"/>
<gene>
    <name evidence="2" type="ORF">TTHERM_000592722</name>
</gene>
<dbReference type="RefSeq" id="XP_012651867.1">
    <property type="nucleotide sequence ID" value="XM_012796413.1"/>
</dbReference>
<keyword evidence="3" id="KW-1185">Reference proteome</keyword>
<dbReference type="AlphaFoldDB" id="W7XDE9"/>
<evidence type="ECO:0000256" key="1">
    <source>
        <dbReference type="SAM" id="Coils"/>
    </source>
</evidence>
<protein>
    <submittedName>
        <fullName evidence="2">Uncharacterized protein</fullName>
    </submittedName>
</protein>
<organism evidence="2 3">
    <name type="scientific">Tetrahymena thermophila (strain SB210)</name>
    <dbReference type="NCBI Taxonomy" id="312017"/>
    <lineage>
        <taxon>Eukaryota</taxon>
        <taxon>Sar</taxon>
        <taxon>Alveolata</taxon>
        <taxon>Ciliophora</taxon>
        <taxon>Intramacronucleata</taxon>
        <taxon>Oligohymenophorea</taxon>
        <taxon>Hymenostomatida</taxon>
        <taxon>Tetrahymenina</taxon>
        <taxon>Tetrahymenidae</taxon>
        <taxon>Tetrahymena</taxon>
    </lineage>
</organism>
<dbReference type="InParanoid" id="W7XDE9"/>
<dbReference type="EMBL" id="GG662781">
    <property type="protein sequence ID" value="EWS75567.1"/>
    <property type="molecule type" value="Genomic_DNA"/>
</dbReference>
<evidence type="ECO:0000313" key="2">
    <source>
        <dbReference type="EMBL" id="EWS75567.1"/>
    </source>
</evidence>
<name>W7XDE9_TETTS</name>
<dbReference type="GeneID" id="24439750"/>
<reference evidence="3" key="1">
    <citation type="journal article" date="2006" name="PLoS Biol.">
        <title>Macronuclear genome sequence of the ciliate Tetrahymena thermophila, a model eukaryote.</title>
        <authorList>
            <person name="Eisen J.A."/>
            <person name="Coyne R.S."/>
            <person name="Wu M."/>
            <person name="Wu D."/>
            <person name="Thiagarajan M."/>
            <person name="Wortman J.R."/>
            <person name="Badger J.H."/>
            <person name="Ren Q."/>
            <person name="Amedeo P."/>
            <person name="Jones K.M."/>
            <person name="Tallon L.J."/>
            <person name="Delcher A.L."/>
            <person name="Salzberg S.L."/>
            <person name="Silva J.C."/>
            <person name="Haas B.J."/>
            <person name="Majoros W.H."/>
            <person name="Farzad M."/>
            <person name="Carlton J.M."/>
            <person name="Smith R.K. Jr."/>
            <person name="Garg J."/>
            <person name="Pearlman R.E."/>
            <person name="Karrer K.M."/>
            <person name="Sun L."/>
            <person name="Manning G."/>
            <person name="Elde N.C."/>
            <person name="Turkewitz A.P."/>
            <person name="Asai D.J."/>
            <person name="Wilkes D.E."/>
            <person name="Wang Y."/>
            <person name="Cai H."/>
            <person name="Collins K."/>
            <person name="Stewart B.A."/>
            <person name="Lee S.R."/>
            <person name="Wilamowska K."/>
            <person name="Weinberg Z."/>
            <person name="Ruzzo W.L."/>
            <person name="Wloga D."/>
            <person name="Gaertig J."/>
            <person name="Frankel J."/>
            <person name="Tsao C.-C."/>
            <person name="Gorovsky M.A."/>
            <person name="Keeling P.J."/>
            <person name="Waller R.F."/>
            <person name="Patron N.J."/>
            <person name="Cherry J.M."/>
            <person name="Stover N.A."/>
            <person name="Krieger C.J."/>
            <person name="del Toro C."/>
            <person name="Ryder H.F."/>
            <person name="Williamson S.C."/>
            <person name="Barbeau R.A."/>
            <person name="Hamilton E.P."/>
            <person name="Orias E."/>
        </authorList>
    </citation>
    <scope>NUCLEOTIDE SEQUENCE [LARGE SCALE GENOMIC DNA]</scope>
    <source>
        <strain evidence="3">SB210</strain>
    </source>
</reference>